<dbReference type="KEGG" id="mnu:NCTC10166_00690"/>
<reference evidence="2 3" key="1">
    <citation type="submission" date="2019-01" db="EMBL/GenBank/DDBJ databases">
        <authorList>
            <consortium name="Pathogen Informatics"/>
        </authorList>
    </citation>
    <scope>NUCLEOTIDE SEQUENCE [LARGE SCALE GENOMIC DNA]</scope>
    <source>
        <strain evidence="2 3">NCTC10166</strain>
    </source>
</reference>
<proteinExistence type="predicted"/>
<evidence type="ECO:0000313" key="3">
    <source>
        <dbReference type="Proteomes" id="UP000289440"/>
    </source>
</evidence>
<organism evidence="2 3">
    <name type="scientific">Mesomycoplasma neurolyticum</name>
    <dbReference type="NCBI Taxonomy" id="2120"/>
    <lineage>
        <taxon>Bacteria</taxon>
        <taxon>Bacillati</taxon>
        <taxon>Mycoplasmatota</taxon>
        <taxon>Mycoplasmoidales</taxon>
        <taxon>Metamycoplasmataceae</taxon>
        <taxon>Mesomycoplasma</taxon>
    </lineage>
</organism>
<dbReference type="Pfam" id="PF00308">
    <property type="entry name" value="Bac_DnaA"/>
    <property type="match status" value="1"/>
</dbReference>
<dbReference type="OrthoDB" id="61127at2"/>
<evidence type="ECO:0000313" key="2">
    <source>
        <dbReference type="EMBL" id="VEU59708.1"/>
    </source>
</evidence>
<keyword evidence="3" id="KW-1185">Reference proteome</keyword>
<dbReference type="Gene3D" id="3.40.50.300">
    <property type="entry name" value="P-loop containing nucleotide triphosphate hydrolases"/>
    <property type="match status" value="1"/>
</dbReference>
<feature type="domain" description="Chromosomal replication initiator protein DnaA ATPAse" evidence="1">
    <location>
        <begin position="133"/>
        <end position="207"/>
    </location>
</feature>
<name>A0A449A643_9BACT</name>
<accession>A0A449A643</accession>
<dbReference type="PANTHER" id="PTHR30050:SF8">
    <property type="entry name" value="PRIMOSOMAL PROTEIN DNAI"/>
    <property type="match status" value="1"/>
</dbReference>
<dbReference type="EMBL" id="LR214951">
    <property type="protein sequence ID" value="VEU59708.1"/>
    <property type="molecule type" value="Genomic_DNA"/>
</dbReference>
<gene>
    <name evidence="2" type="primary">dnaI</name>
    <name evidence="2" type="ORF">NCTC10166_00690</name>
</gene>
<dbReference type="PANTHER" id="PTHR30050">
    <property type="entry name" value="CHROMOSOMAL REPLICATION INITIATOR PROTEIN DNAA"/>
    <property type="match status" value="1"/>
</dbReference>
<dbReference type="Proteomes" id="UP000289440">
    <property type="component" value="Chromosome"/>
</dbReference>
<evidence type="ECO:0000259" key="1">
    <source>
        <dbReference type="Pfam" id="PF00308"/>
    </source>
</evidence>
<dbReference type="InterPro" id="IPR027417">
    <property type="entry name" value="P-loop_NTPase"/>
</dbReference>
<protein>
    <submittedName>
        <fullName evidence="2">Primosomal protein DnaI</fullName>
    </submittedName>
</protein>
<dbReference type="RefSeq" id="WP_129720079.1">
    <property type="nucleotide sequence ID" value="NZ_LR214951.1"/>
</dbReference>
<sequence length="277" mass="32731">MKNNDLNLFLGQSEFNIDEEKQNLIKKIYQNEKIKKIIIDENITLLEIQNNIATFIQMLNPNSNYFITLKRDENKKLKKVYFLSNEFKKQSYKNRFWLTEITDINYQNTKEKLLKQKYNVSVVELLSDKNAYRVPFYLCGQSGKGKTSSLEAIAIERARENNETIAFLNLPDLYAYVFDLFNNKTTTIQSISDKIKEVDVLFLDDIGSETPNFWFLNTFLFPILNYRNKLKKPTYFSSNFPQDELLNVYKSPKIDANFIKRLITRIKGLVHDELFTE</sequence>
<dbReference type="InterPro" id="IPR013317">
    <property type="entry name" value="DnaA_dom"/>
</dbReference>
<dbReference type="GO" id="GO:0006260">
    <property type="term" value="P:DNA replication"/>
    <property type="evidence" value="ECO:0007669"/>
    <property type="project" value="TreeGrafter"/>
</dbReference>
<dbReference type="SUPFAM" id="SSF52540">
    <property type="entry name" value="P-loop containing nucleoside triphosphate hydrolases"/>
    <property type="match status" value="1"/>
</dbReference>
<dbReference type="AlphaFoldDB" id="A0A449A643"/>